<feature type="domain" description="NAD(P)-binding" evidence="1">
    <location>
        <begin position="12"/>
        <end position="170"/>
    </location>
</feature>
<dbReference type="AlphaFoldDB" id="A0A7W7G3B1"/>
<dbReference type="Gene3D" id="3.90.25.10">
    <property type="entry name" value="UDP-galactose 4-epimerase, domain 1"/>
    <property type="match status" value="1"/>
</dbReference>
<dbReference type="EMBL" id="JACHMF010000001">
    <property type="protein sequence ID" value="MBB4692546.1"/>
    <property type="molecule type" value="Genomic_DNA"/>
</dbReference>
<keyword evidence="3" id="KW-1185">Reference proteome</keyword>
<dbReference type="InterPro" id="IPR051604">
    <property type="entry name" value="Ergot_Alk_Oxidoreductase"/>
</dbReference>
<evidence type="ECO:0000313" key="2">
    <source>
        <dbReference type="EMBL" id="MBB4692546.1"/>
    </source>
</evidence>
<dbReference type="InterPro" id="IPR016040">
    <property type="entry name" value="NAD(P)-bd_dom"/>
</dbReference>
<dbReference type="Pfam" id="PF13460">
    <property type="entry name" value="NAD_binding_10"/>
    <property type="match status" value="1"/>
</dbReference>
<name>A0A7W7G3B1_9ACTN</name>
<evidence type="ECO:0000313" key="3">
    <source>
        <dbReference type="Proteomes" id="UP000542742"/>
    </source>
</evidence>
<dbReference type="RefSeq" id="WP_184951251.1">
    <property type="nucleotide sequence ID" value="NZ_BOMC01000064.1"/>
</dbReference>
<dbReference type="Gene3D" id="3.40.50.720">
    <property type="entry name" value="NAD(P)-binding Rossmann-like Domain"/>
    <property type="match status" value="1"/>
</dbReference>
<sequence length="275" mass="29137">MTTRVNDILVLGATGKTGRRLVPRLRAKGATVRAASRSGEVTFDWTKPATWPAAVQGAGAVYLVAPDDPGPLPEFLSLASKSVRHIVQLSGRGLDAVDGDFAGMATAERLVRDSGADWTVLRANNFNQNFDEDLWQPPLAAGRLALPAGDVPEPFIDADDIADVAALVLTEAGHGGRQYELSGPQTLTFAEATEIIARAAGRPISYVELTPEAYRAELATTGYPPEVIDALDALFAAMRAGHSAQPTDDVRTLLGREGTPFTTYAERAARAGAWG</sequence>
<dbReference type="PANTHER" id="PTHR43162">
    <property type="match status" value="1"/>
</dbReference>
<gene>
    <name evidence="2" type="ORF">BKA14_002694</name>
</gene>
<protein>
    <submittedName>
        <fullName evidence="2">Uncharacterized protein YbjT (DUF2867 family)</fullName>
    </submittedName>
</protein>
<proteinExistence type="predicted"/>
<dbReference type="SUPFAM" id="SSF51735">
    <property type="entry name" value="NAD(P)-binding Rossmann-fold domains"/>
    <property type="match status" value="1"/>
</dbReference>
<comment type="caution">
    <text evidence="2">The sequence shown here is derived from an EMBL/GenBank/DDBJ whole genome shotgun (WGS) entry which is preliminary data.</text>
</comment>
<accession>A0A7W7G3B1</accession>
<reference evidence="2 3" key="1">
    <citation type="submission" date="2020-08" db="EMBL/GenBank/DDBJ databases">
        <title>Sequencing the genomes of 1000 actinobacteria strains.</title>
        <authorList>
            <person name="Klenk H.-P."/>
        </authorList>
    </citation>
    <scope>NUCLEOTIDE SEQUENCE [LARGE SCALE GENOMIC DNA]</scope>
    <source>
        <strain evidence="2 3">DSM 45518</strain>
    </source>
</reference>
<dbReference type="PANTHER" id="PTHR43162:SF1">
    <property type="entry name" value="PRESTALK A DIFFERENTIATION PROTEIN A"/>
    <property type="match status" value="1"/>
</dbReference>
<dbReference type="Proteomes" id="UP000542742">
    <property type="component" value="Unassembled WGS sequence"/>
</dbReference>
<dbReference type="InterPro" id="IPR036291">
    <property type="entry name" value="NAD(P)-bd_dom_sf"/>
</dbReference>
<evidence type="ECO:0000259" key="1">
    <source>
        <dbReference type="Pfam" id="PF13460"/>
    </source>
</evidence>
<organism evidence="2 3">
    <name type="scientific">Paractinoplanes abujensis</name>
    <dbReference type="NCBI Taxonomy" id="882441"/>
    <lineage>
        <taxon>Bacteria</taxon>
        <taxon>Bacillati</taxon>
        <taxon>Actinomycetota</taxon>
        <taxon>Actinomycetes</taxon>
        <taxon>Micromonosporales</taxon>
        <taxon>Micromonosporaceae</taxon>
        <taxon>Paractinoplanes</taxon>
    </lineage>
</organism>